<keyword evidence="1" id="KW-0472">Membrane</keyword>
<dbReference type="InterPro" id="IPR018642">
    <property type="entry name" value="DUF2066"/>
</dbReference>
<evidence type="ECO:0008006" key="4">
    <source>
        <dbReference type="Google" id="ProtNLM"/>
    </source>
</evidence>
<dbReference type="Proteomes" id="UP000288259">
    <property type="component" value="Unassembled WGS sequence"/>
</dbReference>
<proteinExistence type="predicted"/>
<evidence type="ECO:0000313" key="2">
    <source>
        <dbReference type="EMBL" id="RUO62160.1"/>
    </source>
</evidence>
<evidence type="ECO:0000256" key="1">
    <source>
        <dbReference type="SAM" id="Phobius"/>
    </source>
</evidence>
<accession>A0A432YMI6</accession>
<keyword evidence="3" id="KW-1185">Reference proteome</keyword>
<sequence length="404" mass="45568">MQESVTRQIFFGNVKRLSTACYLPSARGLFMMGTEEVNEKFMRHFILMFGLLLSLLVTGAVSPGHAAVELKELYQYRVQVNSQLASERTEALQEALRATLLKLTGDTDMLDHPAVADAMRNVRDYLVQYGYQQDEQLWLWAQFDQPQIDRLIQRADSGIWSNLRPQLLVWLVAEDEDLQRQVFAADSEAIIVQQMRNAAARRGLPIQLPLLDLNDTITVSVIDIWARFMDTISFASTRYSPDGIIVARIYQTDPSMVTATQPERWSGDWTLNLGELRWSGQVRAMDRSELGAEVIREVTEQLAERYRIGGQTETINQWTVTVENLTSLEATIAAEQLLAQLPAVLKVQLVGYGNATGRFDLTLQTDPARIRQAMDLSKQLQAVSAAEDTQPDASSAVFRWIAQP</sequence>
<keyword evidence="1" id="KW-1133">Transmembrane helix</keyword>
<keyword evidence="1" id="KW-0812">Transmembrane</keyword>
<protein>
    <recommendedName>
        <fullName evidence="4">DUF2066 domain-containing protein</fullName>
    </recommendedName>
</protein>
<feature type="transmembrane region" description="Helical" evidence="1">
    <location>
        <begin position="41"/>
        <end position="61"/>
    </location>
</feature>
<name>A0A432YMI6_9GAMM</name>
<dbReference type="Pfam" id="PF09839">
    <property type="entry name" value="DUF2066"/>
    <property type="match status" value="1"/>
</dbReference>
<reference evidence="3" key="1">
    <citation type="journal article" date="2018" name="Front. Microbiol.">
        <title>Genome-Based Analysis Reveals the Taxonomy and Diversity of the Family Idiomarinaceae.</title>
        <authorList>
            <person name="Liu Y."/>
            <person name="Lai Q."/>
            <person name="Shao Z."/>
        </authorList>
    </citation>
    <scope>NUCLEOTIDE SEQUENCE [LARGE SCALE GENOMIC DNA]</scope>
    <source>
        <strain evidence="3">CVS-6</strain>
    </source>
</reference>
<comment type="caution">
    <text evidence="2">The sequence shown here is derived from an EMBL/GenBank/DDBJ whole genome shotgun (WGS) entry which is preliminary data.</text>
</comment>
<evidence type="ECO:0000313" key="3">
    <source>
        <dbReference type="Proteomes" id="UP000288259"/>
    </source>
</evidence>
<dbReference type="EMBL" id="PIPY01000004">
    <property type="protein sequence ID" value="RUO62160.1"/>
    <property type="molecule type" value="Genomic_DNA"/>
</dbReference>
<organism evidence="2 3">
    <name type="scientific">Pseudidiomarina insulisalsae</name>
    <dbReference type="NCBI Taxonomy" id="575789"/>
    <lineage>
        <taxon>Bacteria</taxon>
        <taxon>Pseudomonadati</taxon>
        <taxon>Pseudomonadota</taxon>
        <taxon>Gammaproteobacteria</taxon>
        <taxon>Alteromonadales</taxon>
        <taxon>Idiomarinaceae</taxon>
        <taxon>Pseudidiomarina</taxon>
    </lineage>
</organism>
<gene>
    <name evidence="2" type="ORF">CWI71_04730</name>
</gene>
<dbReference type="AlphaFoldDB" id="A0A432YMI6"/>